<feature type="transmembrane region" description="Helical" evidence="8">
    <location>
        <begin position="408"/>
        <end position="431"/>
    </location>
</feature>
<dbReference type="Proteomes" id="UP000198287">
    <property type="component" value="Unassembled WGS sequence"/>
</dbReference>
<keyword evidence="11" id="KW-1185">Reference proteome</keyword>
<feature type="transmembrane region" description="Helical" evidence="8">
    <location>
        <begin position="920"/>
        <end position="940"/>
    </location>
</feature>
<feature type="transmembrane region" description="Helical" evidence="8">
    <location>
        <begin position="1476"/>
        <end position="1496"/>
    </location>
</feature>
<dbReference type="EMBL" id="LNIX01000038">
    <property type="protein sequence ID" value="OXA39441.1"/>
    <property type="molecule type" value="Genomic_DNA"/>
</dbReference>
<evidence type="ECO:0000313" key="10">
    <source>
        <dbReference type="EMBL" id="OXA39441.1"/>
    </source>
</evidence>
<dbReference type="GO" id="GO:0005886">
    <property type="term" value="C:plasma membrane"/>
    <property type="evidence" value="ECO:0007669"/>
    <property type="project" value="UniProtKB-SubCell"/>
</dbReference>
<dbReference type="PANTHER" id="PTHR42643:SF38">
    <property type="entry name" value="IONOTROPIC RECEPTOR 100A"/>
    <property type="match status" value="1"/>
</dbReference>
<feature type="transmembrane region" description="Helical" evidence="8">
    <location>
        <begin position="1523"/>
        <end position="1546"/>
    </location>
</feature>
<keyword evidence="7" id="KW-0325">Glycoprotein</keyword>
<feature type="transmembrane region" description="Helical" evidence="8">
    <location>
        <begin position="357"/>
        <end position="378"/>
    </location>
</feature>
<keyword evidence="2" id="KW-1003">Cell membrane</keyword>
<organism evidence="10 11">
    <name type="scientific">Folsomia candida</name>
    <name type="common">Springtail</name>
    <dbReference type="NCBI Taxonomy" id="158441"/>
    <lineage>
        <taxon>Eukaryota</taxon>
        <taxon>Metazoa</taxon>
        <taxon>Ecdysozoa</taxon>
        <taxon>Arthropoda</taxon>
        <taxon>Hexapoda</taxon>
        <taxon>Collembola</taxon>
        <taxon>Entomobryomorpha</taxon>
        <taxon>Isotomoidea</taxon>
        <taxon>Isotomidae</taxon>
        <taxon>Proisotominae</taxon>
        <taxon>Folsomia</taxon>
    </lineage>
</organism>
<evidence type="ECO:0000256" key="6">
    <source>
        <dbReference type="ARBA" id="ARBA00023170"/>
    </source>
</evidence>
<dbReference type="PANTHER" id="PTHR42643">
    <property type="entry name" value="IONOTROPIC RECEPTOR 20A-RELATED"/>
    <property type="match status" value="1"/>
</dbReference>
<evidence type="ECO:0000256" key="5">
    <source>
        <dbReference type="ARBA" id="ARBA00023136"/>
    </source>
</evidence>
<keyword evidence="3 8" id="KW-0812">Transmembrane</keyword>
<name>A0A226D462_FOLCA</name>
<keyword evidence="9" id="KW-0732">Signal</keyword>
<evidence type="ECO:0000256" key="1">
    <source>
        <dbReference type="ARBA" id="ARBA00004651"/>
    </source>
</evidence>
<feature type="chain" id="PRO_5012668949" evidence="9">
    <location>
        <begin position="27"/>
        <end position="1786"/>
    </location>
</feature>
<evidence type="ECO:0000313" key="11">
    <source>
        <dbReference type="Proteomes" id="UP000198287"/>
    </source>
</evidence>
<sequence length="1786" mass="203289">MRWKNSQKFVFLYAFLTKFSFPPCHCIPIPAYFSHCTFHIRTDFTRFDVAGRIGPDIYPTEFPTSKQRPPVVLTHINKTIVTMYHQRSAGMQEILSTYQSDVTYQEIPSRHNVCTVVQLFSYWLPSGDPSFQIFFAIQQVLDSWVNPHFIFFEDTNLGKNPILKFPIVSHISTTAVFGVFNSDVTGGETNLLRWVKGNHGSYHDLVGSQISGFSSSRELIITWEILNSNLAGSKICTGYTHQWHKEDFCSFYTPSDRVARMHRFSVNDCVKSSFLSRKNVSATLKPKMVPDTVGYIIAETMPFSKRIKYLVGCRMSFSFAWIKYGMRTESYTFSVFLEPKETVTKANLSAILLPFDVGIWLLILVIGSSLALLLFLLLGRGTRALLWFLGSLLDQSDLLFWSKPNFKLLPSICFPPIAGWTMVSLFLGFAYKGELFSCMTSTPKPDVPKNLSDLLRSEIPLITTTYFVSLPNKVPRAPLEFVCRDLLETLNAEGLHSIASALLRRTIFVPAFYKGVEIAENISRLGKVETCANPHAWNCSSSEGSVELGNKFAVISVKPDIASFSNFLNHFGAKFIQLENDTPNPISLKMPWIAYYNGVYGIFSRHFGALVESGIHSWWRRNSHVAGQVRLLVQNKFKIKAGNESGSIPGLVQQLWVTGRVNMLGDKGDLGGIEIDVLLPPFIIWSAALGFAWVVFLSEFLTHTAIVAVLFLQQEQYDLCDIPMNIWSRFETLNCPIINKDMKENLPHFLLKEEVGSKFMKWCYRMPLGENVNQKYAISSNPFDRGFNYSITNFLKNVISKVNATVYFIPSDGSCDVTSELKINGLIDSSNKESTMIATTINGYKYLSCYADNYVSFQLYFAPFQPVMWLVLIISLFMVICVLSLSIKWRRDKFSTPAWLYTFGTLLAQCYVPGRKVEIPYFRIVFSIWCLMLVILSNAYTGLITTELNSPFPASHPEVWDDLACIKLPSKVDNSTTEHPTVKQLVSYVKLLWKLLRRRDKLPSLVPDNCFHLLSLPLKYKFDYPSWPMFIDFLMGQAVLVDRRVLTNSYLDRQVLQIMNLLMPQNYHHTLDFNYGRKYNGTTELQRSVEKEVVDCGRKSVFISYEYLVDEEYRFLSKHYAGKKFYKGRDVIGSGSLFNGLAFSLKGKRSRLLKYFWYLVDTGVYGRIEKELGDRRVLFRTAALIISKENDAVVPLSLDGTIVTVFIFEAPACKKSCPLISDITYRKIYSRHNVCTVVQLFSYWLPSGDVSLKVFIAIRQVLDSWVIPHFIFFEDTNLGKNSVLKFPLVLHISTPAVFGVFNSDITDGQTNLIRLSNTNRGSWNDLVGPRISEFPSPPELTMTWKQLNSNLPGTKICMAYTHKWHKEEFCSFNLPSDRVARIHRFSVNDCVRSSFLSRKNMSLTRTSTLDTVSFIISETMTHSKMIKERSGSKKFLSFGWIKYGVRMETYTFSVFLEPKEILAKANFAAILLPFDVGIWLLILLVGSTLVIIMLLVSGRGTRAWLWFLGNLLDQSDLKVNFKFLPSICFPAITGWTMASLFLGFAYKGELFSCITSTPRPDVPRNLNDLLQSKIPLITTTYFTSMITKVPRPPLRFLCRDMLEILDPGAEGLRNIAAALLRRTMFVPSFYKGVEIAENISRLGQVETCANPRVWNCSESGDKGSIQIGNTFAVISVKEDIVTFSNYLNHFGAKFMQVENDTPNPVTFKMPWIVYYNGVYDIFSRHFGALIESGIHSWWRRNSHVAGQVRLLLQNKFKIKARHESGSIPGLVQQLFVSGRVNIFDAP</sequence>
<evidence type="ECO:0000256" key="8">
    <source>
        <dbReference type="SAM" id="Phobius"/>
    </source>
</evidence>
<feature type="signal peptide" evidence="9">
    <location>
        <begin position="1"/>
        <end position="26"/>
    </location>
</feature>
<evidence type="ECO:0000256" key="3">
    <source>
        <dbReference type="ARBA" id="ARBA00022692"/>
    </source>
</evidence>
<gene>
    <name evidence="10" type="ORF">Fcan01_25745</name>
</gene>
<evidence type="ECO:0000256" key="7">
    <source>
        <dbReference type="ARBA" id="ARBA00023180"/>
    </source>
</evidence>
<feature type="transmembrane region" description="Helical" evidence="8">
    <location>
        <begin position="867"/>
        <end position="886"/>
    </location>
</feature>
<keyword evidence="4 8" id="KW-1133">Transmembrane helix</keyword>
<evidence type="ECO:0000256" key="9">
    <source>
        <dbReference type="SAM" id="SignalP"/>
    </source>
</evidence>
<evidence type="ECO:0000256" key="4">
    <source>
        <dbReference type="ARBA" id="ARBA00022989"/>
    </source>
</evidence>
<comment type="subcellular location">
    <subcellularLocation>
        <location evidence="1">Cell membrane</location>
        <topology evidence="1">Multi-pass membrane protein</topology>
    </subcellularLocation>
</comment>
<keyword evidence="5 8" id="KW-0472">Membrane</keyword>
<reference evidence="10 11" key="1">
    <citation type="submission" date="2015-12" db="EMBL/GenBank/DDBJ databases">
        <title>The genome of Folsomia candida.</title>
        <authorList>
            <person name="Faddeeva A."/>
            <person name="Derks M.F."/>
            <person name="Anvar Y."/>
            <person name="Smit S."/>
            <person name="Van Straalen N."/>
            <person name="Roelofs D."/>
        </authorList>
    </citation>
    <scope>NUCLEOTIDE SEQUENCE [LARGE SCALE GENOMIC DNA]</scope>
    <source>
        <strain evidence="10 11">VU population</strain>
        <tissue evidence="10">Whole body</tissue>
    </source>
</reference>
<evidence type="ECO:0000256" key="2">
    <source>
        <dbReference type="ARBA" id="ARBA00022475"/>
    </source>
</evidence>
<accession>A0A226D462</accession>
<comment type="caution">
    <text evidence="10">The sequence shown here is derived from an EMBL/GenBank/DDBJ whole genome shotgun (WGS) entry which is preliminary data.</text>
</comment>
<keyword evidence="6" id="KW-0675">Receptor</keyword>
<dbReference type="InterPro" id="IPR052192">
    <property type="entry name" value="Insect_Ionotropic_Sensory_Rcpt"/>
</dbReference>
<proteinExistence type="predicted"/>
<protein>
    <submittedName>
        <fullName evidence="10">Uncharacterized protein</fullName>
    </submittedName>
</protein>
<dbReference type="Gene3D" id="1.10.287.70">
    <property type="match status" value="1"/>
</dbReference>